<keyword evidence="2" id="KW-0645">Protease</keyword>
<evidence type="ECO:0000256" key="1">
    <source>
        <dbReference type="ARBA" id="ARBA00008683"/>
    </source>
</evidence>
<evidence type="ECO:0000256" key="5">
    <source>
        <dbReference type="SAM" id="Phobius"/>
    </source>
</evidence>
<feature type="domain" description="Peptidase S49" evidence="6">
    <location>
        <begin position="148"/>
        <end position="293"/>
    </location>
</feature>
<protein>
    <submittedName>
        <fullName evidence="7">S49 family peptidase</fullName>
    </submittedName>
</protein>
<dbReference type="Gene3D" id="3.90.226.10">
    <property type="entry name" value="2-enoyl-CoA Hydratase, Chain A, domain 1"/>
    <property type="match status" value="1"/>
</dbReference>
<dbReference type="Proteomes" id="UP000196138">
    <property type="component" value="Chromosome"/>
</dbReference>
<dbReference type="SUPFAM" id="SSF52096">
    <property type="entry name" value="ClpP/crotonase"/>
    <property type="match status" value="1"/>
</dbReference>
<dbReference type="EMBL" id="CP021455">
    <property type="protein sequence ID" value="ARU05829.1"/>
    <property type="molecule type" value="Genomic_DNA"/>
</dbReference>
<dbReference type="InterPro" id="IPR002142">
    <property type="entry name" value="Peptidase_S49"/>
</dbReference>
<dbReference type="Gene3D" id="6.20.330.10">
    <property type="match status" value="1"/>
</dbReference>
<dbReference type="InterPro" id="IPR047272">
    <property type="entry name" value="S49_SppA_C"/>
</dbReference>
<dbReference type="AlphaFoldDB" id="A0A1Y0ER90"/>
<accession>A0A1Y0ER90</accession>
<comment type="similarity">
    <text evidence="1">Belongs to the peptidase S49 family.</text>
</comment>
<keyword evidence="5" id="KW-0812">Transmembrane</keyword>
<dbReference type="KEGG" id="cser:CCO03_15060"/>
<keyword evidence="5" id="KW-1133">Transmembrane helix</keyword>
<reference evidence="7 8" key="1">
    <citation type="submission" date="2017-05" db="EMBL/GenBank/DDBJ databases">
        <authorList>
            <person name="Song R."/>
            <person name="Chenine A.L."/>
            <person name="Ruprecht R.M."/>
        </authorList>
    </citation>
    <scope>NUCLEOTIDE SEQUENCE [LARGE SCALE GENOMIC DNA]</scope>
    <source>
        <strain evidence="7 8">DSM 26136</strain>
    </source>
</reference>
<dbReference type="PANTHER" id="PTHR42987">
    <property type="entry name" value="PEPTIDASE S49"/>
    <property type="match status" value="1"/>
</dbReference>
<keyword evidence="4" id="KW-0720">Serine protease</keyword>
<dbReference type="GO" id="GO:0006508">
    <property type="term" value="P:proteolysis"/>
    <property type="evidence" value="ECO:0007669"/>
    <property type="project" value="UniProtKB-KW"/>
</dbReference>
<evidence type="ECO:0000256" key="3">
    <source>
        <dbReference type="ARBA" id="ARBA00022801"/>
    </source>
</evidence>
<evidence type="ECO:0000256" key="2">
    <source>
        <dbReference type="ARBA" id="ARBA00022670"/>
    </source>
</evidence>
<keyword evidence="3" id="KW-0378">Hydrolase</keyword>
<feature type="transmembrane region" description="Helical" evidence="5">
    <location>
        <begin position="46"/>
        <end position="67"/>
    </location>
</feature>
<name>A0A1Y0ER90_9BURK</name>
<evidence type="ECO:0000259" key="6">
    <source>
        <dbReference type="Pfam" id="PF01343"/>
    </source>
</evidence>
<gene>
    <name evidence="7" type="ORF">CCO03_15060</name>
</gene>
<evidence type="ECO:0000313" key="8">
    <source>
        <dbReference type="Proteomes" id="UP000196138"/>
    </source>
</evidence>
<keyword evidence="5" id="KW-0472">Membrane</keyword>
<dbReference type="Pfam" id="PF01343">
    <property type="entry name" value="Peptidase_S49"/>
    <property type="match status" value="1"/>
</dbReference>
<dbReference type="InterPro" id="IPR029045">
    <property type="entry name" value="ClpP/crotonase-like_dom_sf"/>
</dbReference>
<dbReference type="PANTHER" id="PTHR42987:SF8">
    <property type="entry name" value="PROTEINASE"/>
    <property type="match status" value="1"/>
</dbReference>
<dbReference type="GO" id="GO:0008236">
    <property type="term" value="F:serine-type peptidase activity"/>
    <property type="evidence" value="ECO:0007669"/>
    <property type="project" value="UniProtKB-KW"/>
</dbReference>
<evidence type="ECO:0000313" key="7">
    <source>
        <dbReference type="EMBL" id="ARU05829.1"/>
    </source>
</evidence>
<sequence length="335" mass="36126">MSTEPTMLPPSSSATGPAGVSWERATIEKLVLANMKEQRATRRWKVFLRLLMVALLAGYLWVLYLGVSGKGLAGKADDAVAGPHTAVVDIKGAIAADKEANADDINKAMRRALKEDNVQALVLRIDSPGGSPVQAGMVYDEVRRLRAEHKKPIYAVIEDTGASAAYYIASAADQVYADKASIVGSIGVLMNGFGFTGLMDKVGVERRLITAGENKGFLDPFSPQTPEDMAKAKAMLAQIHQQFIRVVRQGRGDRLKETPETFSGLFWTGEQAKTLGLVDELKDLRAVARDVVKAEKLVDYSTQPNPIDRLAKRFGMAVGAGAVQAVQQTGGVDLR</sequence>
<keyword evidence="8" id="KW-1185">Reference proteome</keyword>
<dbReference type="CDD" id="cd07023">
    <property type="entry name" value="S49_Sppa_N_C"/>
    <property type="match status" value="1"/>
</dbReference>
<dbReference type="OrthoDB" id="9764363at2"/>
<evidence type="ECO:0000256" key="4">
    <source>
        <dbReference type="ARBA" id="ARBA00022825"/>
    </source>
</evidence>
<dbReference type="RefSeq" id="WP_087282380.1">
    <property type="nucleotide sequence ID" value="NZ_CP021455.1"/>
</dbReference>
<proteinExistence type="inferred from homology"/>
<organism evidence="7 8">
    <name type="scientific">Comamonas serinivorans</name>
    <dbReference type="NCBI Taxonomy" id="1082851"/>
    <lineage>
        <taxon>Bacteria</taxon>
        <taxon>Pseudomonadati</taxon>
        <taxon>Pseudomonadota</taxon>
        <taxon>Betaproteobacteria</taxon>
        <taxon>Burkholderiales</taxon>
        <taxon>Comamonadaceae</taxon>
        <taxon>Comamonas</taxon>
    </lineage>
</organism>